<comment type="caution">
    <text evidence="2">The sequence shown here is derived from an EMBL/GenBank/DDBJ whole genome shotgun (WGS) entry which is preliminary data.</text>
</comment>
<keyword evidence="1" id="KW-0472">Membrane</keyword>
<feature type="transmembrane region" description="Helical" evidence="1">
    <location>
        <begin position="41"/>
        <end position="60"/>
    </location>
</feature>
<feature type="transmembrane region" description="Helical" evidence="1">
    <location>
        <begin position="6"/>
        <end position="29"/>
    </location>
</feature>
<sequence>MQVERVQRWVMSALLLTVATIFAGGLSVLAGSVDRAGAEPGLLGIAGVVGLMAMAGVRIINEKPVLSPWLLLGLLPAAVGSYFLLVR</sequence>
<protein>
    <submittedName>
        <fullName evidence="2">Uncharacterized protein</fullName>
    </submittedName>
</protein>
<organism evidence="2 3">
    <name type="scientific">Nocardioides koreensis</name>
    <dbReference type="NCBI Taxonomy" id="433651"/>
    <lineage>
        <taxon>Bacteria</taxon>
        <taxon>Bacillati</taxon>
        <taxon>Actinomycetota</taxon>
        <taxon>Actinomycetes</taxon>
        <taxon>Propionibacteriales</taxon>
        <taxon>Nocardioidaceae</taxon>
        <taxon>Nocardioides</taxon>
    </lineage>
</organism>
<feature type="transmembrane region" description="Helical" evidence="1">
    <location>
        <begin position="66"/>
        <end position="85"/>
    </location>
</feature>
<reference evidence="3" key="1">
    <citation type="journal article" date="2019" name="Int. J. Syst. Evol. Microbiol.">
        <title>The Global Catalogue of Microorganisms (GCM) 10K type strain sequencing project: providing services to taxonomists for standard genome sequencing and annotation.</title>
        <authorList>
            <consortium name="The Broad Institute Genomics Platform"/>
            <consortium name="The Broad Institute Genome Sequencing Center for Infectious Disease"/>
            <person name="Wu L."/>
            <person name="Ma J."/>
        </authorList>
    </citation>
    <scope>NUCLEOTIDE SEQUENCE [LARGE SCALE GENOMIC DNA]</scope>
    <source>
        <strain evidence="3">JCM 16022</strain>
    </source>
</reference>
<keyword evidence="3" id="KW-1185">Reference proteome</keyword>
<dbReference type="RefSeq" id="WP_344155258.1">
    <property type="nucleotide sequence ID" value="NZ_BAAAQR010000012.1"/>
</dbReference>
<dbReference type="EMBL" id="BAAAQR010000012">
    <property type="protein sequence ID" value="GAA2152078.1"/>
    <property type="molecule type" value="Genomic_DNA"/>
</dbReference>
<evidence type="ECO:0000256" key="1">
    <source>
        <dbReference type="SAM" id="Phobius"/>
    </source>
</evidence>
<keyword evidence="1" id="KW-0812">Transmembrane</keyword>
<dbReference type="Proteomes" id="UP001501771">
    <property type="component" value="Unassembled WGS sequence"/>
</dbReference>
<accession>A0ABP5LUA4</accession>
<gene>
    <name evidence="2" type="ORF">GCM10009844_35010</name>
</gene>
<keyword evidence="1" id="KW-1133">Transmembrane helix</keyword>
<name>A0ABP5LUA4_9ACTN</name>
<evidence type="ECO:0000313" key="3">
    <source>
        <dbReference type="Proteomes" id="UP001501771"/>
    </source>
</evidence>
<evidence type="ECO:0000313" key="2">
    <source>
        <dbReference type="EMBL" id="GAA2152078.1"/>
    </source>
</evidence>
<proteinExistence type="predicted"/>